<evidence type="ECO:0000313" key="1">
    <source>
        <dbReference type="EMBL" id="TLG04244.1"/>
    </source>
</evidence>
<organism evidence="1 2">
    <name type="scientific">Nocardia cyriacigeorgica</name>
    <dbReference type="NCBI Taxonomy" id="135487"/>
    <lineage>
        <taxon>Bacteria</taxon>
        <taxon>Bacillati</taxon>
        <taxon>Actinomycetota</taxon>
        <taxon>Actinomycetes</taxon>
        <taxon>Mycobacteriales</taxon>
        <taxon>Nocardiaceae</taxon>
        <taxon>Nocardia</taxon>
    </lineage>
</organism>
<dbReference type="Proteomes" id="UP000308349">
    <property type="component" value="Unassembled WGS sequence"/>
</dbReference>
<gene>
    <name evidence="1" type="ORF">FEK35_20655</name>
</gene>
<dbReference type="Pfam" id="PF13830">
    <property type="entry name" value="DUF4192"/>
    <property type="match status" value="1"/>
</dbReference>
<dbReference type="AlphaFoldDB" id="A0A5R8PAA0"/>
<reference evidence="1 2" key="1">
    <citation type="submission" date="2019-05" db="EMBL/GenBank/DDBJ databases">
        <title>Genomes sequences of two Nocardia cyriacigeorgica environmental isolates, type strains Nocardia asteroides ATCC 19247 and Nocardia cyriacigeorgica DSM 44484.</title>
        <authorList>
            <person name="Vautrin F."/>
            <person name="Bergeron E."/>
            <person name="Dubost A."/>
            <person name="Abrouk D."/>
            <person name="Rodriguez Nava V."/>
            <person name="Pujic P."/>
        </authorList>
    </citation>
    <scope>NUCLEOTIDE SEQUENCE [LARGE SCALE GENOMIC DNA]</scope>
    <source>
        <strain evidence="1 2">EML 1456</strain>
    </source>
</reference>
<dbReference type="EMBL" id="VBUU01000023">
    <property type="protein sequence ID" value="TLG04244.1"/>
    <property type="molecule type" value="Genomic_DNA"/>
</dbReference>
<dbReference type="OrthoDB" id="4537239at2"/>
<comment type="caution">
    <text evidence="1">The sequence shown here is derived from an EMBL/GenBank/DDBJ whole genome shotgun (WGS) entry which is preliminary data.</text>
</comment>
<evidence type="ECO:0000313" key="2">
    <source>
        <dbReference type="Proteomes" id="UP000308349"/>
    </source>
</evidence>
<sequence length="202" mass="21874">MSICRAAAPAVQHARPLKGHLMQVDLDRLFVPAQLIASVPGALGYWPHRRLVLLMAVAPAPDEQPQQLRSLYATWPTDVPLETVLADARRLATNVNASAVAALIVDDRLANRDPALLGSPRHRELVDALIAVFDAGPAPLVAVWGISDIVAGAEWFALCGSPERGVIEDPLQDPATREHAEHGQQVHSTGSRWCRLWHLIAG</sequence>
<dbReference type="InterPro" id="IPR025447">
    <property type="entry name" value="DUF4192"/>
</dbReference>
<protein>
    <submittedName>
        <fullName evidence="1">DUF4192 family protein</fullName>
    </submittedName>
</protein>
<proteinExistence type="predicted"/>
<name>A0A5R8PAA0_9NOCA</name>
<accession>A0A5R8PAA0</accession>